<keyword evidence="5" id="KW-1185">Reference proteome</keyword>
<feature type="transmembrane region" description="Helical" evidence="3">
    <location>
        <begin position="60"/>
        <end position="82"/>
    </location>
</feature>
<dbReference type="PANTHER" id="PTHR37815">
    <property type="entry name" value="UPF0397 PROTEIN BC_2624-RELATED"/>
    <property type="match status" value="1"/>
</dbReference>
<dbReference type="PANTHER" id="PTHR37815:SF3">
    <property type="entry name" value="UPF0397 PROTEIN SPR0429"/>
    <property type="match status" value="1"/>
</dbReference>
<accession>A0ABS6EYW9</accession>
<feature type="transmembrane region" description="Helical" evidence="3">
    <location>
        <begin position="137"/>
        <end position="155"/>
    </location>
</feature>
<keyword evidence="2 3" id="KW-1133">Transmembrane helix</keyword>
<evidence type="ECO:0000256" key="3">
    <source>
        <dbReference type="SAM" id="Phobius"/>
    </source>
</evidence>
<gene>
    <name evidence="4" type="ORF">KQI89_06555</name>
</gene>
<keyword evidence="1 3" id="KW-0812">Transmembrane</keyword>
<dbReference type="EMBL" id="JAHLQL010000001">
    <property type="protein sequence ID" value="MBU5591418.1"/>
    <property type="molecule type" value="Genomic_DNA"/>
</dbReference>
<proteinExistence type="predicted"/>
<protein>
    <submittedName>
        <fullName evidence="4">ECF transporter S component</fullName>
    </submittedName>
</protein>
<reference evidence="4 5" key="1">
    <citation type="submission" date="2021-06" db="EMBL/GenBank/DDBJ databases">
        <authorList>
            <person name="Sun Q."/>
            <person name="Li D."/>
        </authorList>
    </citation>
    <scope>NUCLEOTIDE SEQUENCE [LARGE SCALE GENOMIC DNA]</scope>
    <source>
        <strain evidence="4 5">MSJ-4</strain>
    </source>
</reference>
<name>A0ABS6EYW9_9CLOT</name>
<keyword evidence="3" id="KW-0472">Membrane</keyword>
<evidence type="ECO:0000256" key="1">
    <source>
        <dbReference type="ARBA" id="ARBA00022692"/>
    </source>
</evidence>
<organism evidence="4 5">
    <name type="scientific">Clostridium simiarum</name>
    <dbReference type="NCBI Taxonomy" id="2841506"/>
    <lineage>
        <taxon>Bacteria</taxon>
        <taxon>Bacillati</taxon>
        <taxon>Bacillota</taxon>
        <taxon>Clostridia</taxon>
        <taxon>Eubacteriales</taxon>
        <taxon>Clostridiaceae</taxon>
        <taxon>Clostridium</taxon>
    </lineage>
</organism>
<dbReference type="InterPro" id="IPR009825">
    <property type="entry name" value="ECF_substrate-spec-like"/>
</dbReference>
<comment type="caution">
    <text evidence="4">The sequence shown here is derived from an EMBL/GenBank/DDBJ whole genome shotgun (WGS) entry which is preliminary data.</text>
</comment>
<dbReference type="Pfam" id="PF07155">
    <property type="entry name" value="ECF-ribofla_trS"/>
    <property type="match status" value="1"/>
</dbReference>
<evidence type="ECO:0000256" key="2">
    <source>
        <dbReference type="ARBA" id="ARBA00022989"/>
    </source>
</evidence>
<feature type="transmembrane region" description="Helical" evidence="3">
    <location>
        <begin position="94"/>
        <end position="117"/>
    </location>
</feature>
<dbReference type="Proteomes" id="UP000736583">
    <property type="component" value="Unassembled WGS sequence"/>
</dbReference>
<sequence>MSLMSALTLLAASFITIPSYNGVIHIGDSIVFISVVVLGRKKGAISSALGMFLFDILHGYTYWAPFTLIIKGIMALIAGYLWEKGESKSIIQGGVAFSMSGLFMILAYFLSGALIKLLFSGKAITFTQALIVSSYDIFGNVLQVVVGIIIAMPIIKGIEAYRKS</sequence>
<evidence type="ECO:0000313" key="5">
    <source>
        <dbReference type="Proteomes" id="UP000736583"/>
    </source>
</evidence>
<evidence type="ECO:0000313" key="4">
    <source>
        <dbReference type="EMBL" id="MBU5591418.1"/>
    </source>
</evidence>